<dbReference type="EMBL" id="MT145121">
    <property type="protein sequence ID" value="QJI03810.1"/>
    <property type="molecule type" value="Genomic_DNA"/>
</dbReference>
<evidence type="ECO:0000313" key="1">
    <source>
        <dbReference type="EMBL" id="QJI03810.1"/>
    </source>
</evidence>
<proteinExistence type="predicted"/>
<organism evidence="1">
    <name type="scientific">viral metagenome</name>
    <dbReference type="NCBI Taxonomy" id="1070528"/>
    <lineage>
        <taxon>unclassified sequences</taxon>
        <taxon>metagenomes</taxon>
        <taxon>organismal metagenomes</taxon>
    </lineage>
</organism>
<dbReference type="AlphaFoldDB" id="A0A6M3Y0V2"/>
<name>A0A6M3Y0V2_9ZZZZ</name>
<protein>
    <submittedName>
        <fullName evidence="1">Uncharacterized protein</fullName>
    </submittedName>
</protein>
<sequence length="165" mass="18635">MIYTATITTSKNTALAALKHTVLNVTKGLVYKVEFYFPSGSAGLMGLAVFDGLFQLWPSTVGEFFASDDETISFDDMYLKEAAPYQLDIYTYNLDDTYDHQAQARVGLVSQDVYMARWLPTMGYDYFVELLNKMAAEQAKMAAEQAAQLQDTPYEWLVKQLEVSE</sequence>
<reference evidence="1" key="1">
    <citation type="submission" date="2020-03" db="EMBL/GenBank/DDBJ databases">
        <title>The deep terrestrial virosphere.</title>
        <authorList>
            <person name="Holmfeldt K."/>
            <person name="Nilsson E."/>
            <person name="Simone D."/>
            <person name="Lopez-Fernandez M."/>
            <person name="Wu X."/>
            <person name="de Brujin I."/>
            <person name="Lundin D."/>
            <person name="Andersson A."/>
            <person name="Bertilsson S."/>
            <person name="Dopson M."/>
        </authorList>
    </citation>
    <scope>NUCLEOTIDE SEQUENCE</scope>
    <source>
        <strain evidence="1">TM448B05042</strain>
    </source>
</reference>
<accession>A0A6M3Y0V2</accession>
<gene>
    <name evidence="1" type="ORF">TM448B05042_0006</name>
</gene>